<sequence length="372" mass="42050">MATLNELLDNFHEIACSPKKQLNAYVEQGKKVVACVPVYTPEELIHSMGFVPMGAWGADIELKESKKYFPAFICSIMQSILELGIKGEYKGISAIVIPSLCDSLKCLGQNWKYAVKDIPFIPMTYPQNRKPESGKKFTKASYERVIKDLEAATGEKFSEASLARSNEIYNEHNGAMRKLAEVLEQHPSITAVQRRDIFKSAYFMRKEEHTELANQLMEVLSQTEEKEGKIKVITTGILADSEGLLKIFDEHGIQIAADDVAHESRQYRTDVNLELEPLEGLADKFSRMDHCSVLYDPEKKRAGYIVDLAKKYKAKGVVVLLTKFCDPEEFDYVMIKKACDGAGIPIIQMEVDRQMVNYEQAGTMMEAFKDML</sequence>
<dbReference type="RefSeq" id="WP_349947209.1">
    <property type="nucleotide sequence ID" value="NZ_CP157940.1"/>
</dbReference>
<dbReference type="PANTHER" id="PTHR30548">
    <property type="entry name" value="2-HYDROXYGLUTARYL-COA DEHYDRATASE, D-COMPONENT-RELATED"/>
    <property type="match status" value="1"/>
</dbReference>
<name>A0AAU7PQ78_9FIRM</name>
<comment type="similarity">
    <text evidence="2">Belongs to the FldB/FldC dehydratase alpha/beta subunit family.</text>
</comment>
<organism evidence="6">
    <name type="scientific">Lacrimispora sp. BS-2</name>
    <dbReference type="NCBI Taxonomy" id="3151850"/>
    <lineage>
        <taxon>Bacteria</taxon>
        <taxon>Bacillati</taxon>
        <taxon>Bacillota</taxon>
        <taxon>Clostridia</taxon>
        <taxon>Lachnospirales</taxon>
        <taxon>Lachnospiraceae</taxon>
        <taxon>Lacrimispora</taxon>
    </lineage>
</organism>
<comment type="cofactor">
    <cofactor evidence="1">
        <name>[4Fe-4S] cluster</name>
        <dbReference type="ChEBI" id="CHEBI:49883"/>
    </cofactor>
</comment>
<evidence type="ECO:0000256" key="5">
    <source>
        <dbReference type="ARBA" id="ARBA00023014"/>
    </source>
</evidence>
<dbReference type="Pfam" id="PF06050">
    <property type="entry name" value="HGD-D"/>
    <property type="match status" value="1"/>
</dbReference>
<evidence type="ECO:0000256" key="2">
    <source>
        <dbReference type="ARBA" id="ARBA00005806"/>
    </source>
</evidence>
<dbReference type="EMBL" id="CP157940">
    <property type="protein sequence ID" value="XBS54517.1"/>
    <property type="molecule type" value="Genomic_DNA"/>
</dbReference>
<evidence type="ECO:0000313" key="6">
    <source>
        <dbReference type="EMBL" id="XBS54517.1"/>
    </source>
</evidence>
<keyword evidence="3" id="KW-0479">Metal-binding</keyword>
<keyword evidence="4" id="KW-0408">Iron</keyword>
<protein>
    <submittedName>
        <fullName evidence="6">2-hydroxyacyl-CoA dehydratase family protein</fullName>
    </submittedName>
</protein>
<evidence type="ECO:0000256" key="4">
    <source>
        <dbReference type="ARBA" id="ARBA00023004"/>
    </source>
</evidence>
<dbReference type="Gene3D" id="3.40.50.11900">
    <property type="match status" value="1"/>
</dbReference>
<keyword evidence="5" id="KW-0411">Iron-sulfur</keyword>
<dbReference type="GO" id="GO:0016836">
    <property type="term" value="F:hydro-lyase activity"/>
    <property type="evidence" value="ECO:0007669"/>
    <property type="project" value="UniProtKB-ARBA"/>
</dbReference>
<accession>A0AAU7PQ78</accession>
<dbReference type="PANTHER" id="PTHR30548:SF5">
    <property type="entry name" value="SUBUNIT OF OXYGEN-SENSITIVE 2-HYDROXYISOCAPROYL-COA DEHYDRATASE"/>
    <property type="match status" value="1"/>
</dbReference>
<evidence type="ECO:0000256" key="3">
    <source>
        <dbReference type="ARBA" id="ARBA00022723"/>
    </source>
</evidence>
<dbReference type="Gene3D" id="1.20.1270.370">
    <property type="match status" value="1"/>
</dbReference>
<dbReference type="GO" id="GO:0051536">
    <property type="term" value="F:iron-sulfur cluster binding"/>
    <property type="evidence" value="ECO:0007669"/>
    <property type="project" value="UniProtKB-KW"/>
</dbReference>
<dbReference type="GO" id="GO:0046872">
    <property type="term" value="F:metal ion binding"/>
    <property type="evidence" value="ECO:0007669"/>
    <property type="project" value="UniProtKB-KW"/>
</dbReference>
<dbReference type="Gene3D" id="3.40.50.11890">
    <property type="match status" value="1"/>
</dbReference>
<gene>
    <name evidence="6" type="ORF">ABFV83_01640</name>
</gene>
<dbReference type="AlphaFoldDB" id="A0AAU7PQ78"/>
<proteinExistence type="inferred from homology"/>
<evidence type="ECO:0000256" key="1">
    <source>
        <dbReference type="ARBA" id="ARBA00001966"/>
    </source>
</evidence>
<reference evidence="6" key="1">
    <citation type="submission" date="2024-06" db="EMBL/GenBank/DDBJ databases">
        <title>Lacrimispora cavernae sp. nov., a novel anaerobe isolated from bat guano pile inside a cave.</title>
        <authorList>
            <person name="Miller S.L."/>
            <person name="Lu N."/>
            <person name="King J."/>
            <person name="Sankaranarayanan K."/>
            <person name="Lawson P.A."/>
        </authorList>
    </citation>
    <scope>NUCLEOTIDE SEQUENCE</scope>
    <source>
        <strain evidence="6">BS-2</strain>
    </source>
</reference>
<dbReference type="InterPro" id="IPR010327">
    <property type="entry name" value="FldB/FldC_alpha/beta"/>
</dbReference>